<reference evidence="2 3" key="1">
    <citation type="submission" date="2015-03" db="EMBL/GenBank/DDBJ databases">
        <authorList>
            <consortium name="Pathogen Informatics"/>
        </authorList>
    </citation>
    <scope>NUCLEOTIDE SEQUENCE [LARGE SCALE GENOMIC DNA]</scope>
    <source>
        <strain evidence="2 3">C09601061</strain>
    </source>
</reference>
<feature type="compositionally biased region" description="Low complexity" evidence="1">
    <location>
        <begin position="63"/>
        <end position="79"/>
    </location>
</feature>
<evidence type="ECO:0000313" key="2">
    <source>
        <dbReference type="EMBL" id="CFS20939.1"/>
    </source>
</evidence>
<feature type="compositionally biased region" description="Polar residues" evidence="1">
    <location>
        <begin position="16"/>
        <end position="43"/>
    </location>
</feature>
<sequence>MTRSASPMAAAWLASGSSVNVSNDRPPRSRNQANSPSTRTTSAPALRPGRAVPSALDAGQGNAAPYGLAGSAAASTTAW</sequence>
<dbReference type="AlphaFoldDB" id="A0A654U8P3"/>
<feature type="region of interest" description="Disordered" evidence="1">
    <location>
        <begin position="16"/>
        <end position="79"/>
    </location>
</feature>
<evidence type="ECO:0000313" key="3">
    <source>
        <dbReference type="Proteomes" id="UP000046680"/>
    </source>
</evidence>
<evidence type="ECO:0000256" key="1">
    <source>
        <dbReference type="SAM" id="MobiDB-lite"/>
    </source>
</evidence>
<dbReference type="EMBL" id="CGCX01003413">
    <property type="protein sequence ID" value="CFS20939.1"/>
    <property type="molecule type" value="Genomic_DNA"/>
</dbReference>
<accession>A0A654U8P3</accession>
<dbReference type="Proteomes" id="UP000046680">
    <property type="component" value="Unassembled WGS sequence"/>
</dbReference>
<protein>
    <submittedName>
        <fullName evidence="2">Uncharacterized protein</fullName>
    </submittedName>
</protein>
<organism evidence="2 3">
    <name type="scientific">Mycobacterium tuberculosis</name>
    <dbReference type="NCBI Taxonomy" id="1773"/>
    <lineage>
        <taxon>Bacteria</taxon>
        <taxon>Bacillati</taxon>
        <taxon>Actinomycetota</taxon>
        <taxon>Actinomycetes</taxon>
        <taxon>Mycobacteriales</taxon>
        <taxon>Mycobacteriaceae</taxon>
        <taxon>Mycobacterium</taxon>
        <taxon>Mycobacterium tuberculosis complex</taxon>
    </lineage>
</organism>
<name>A0A654U8P3_MYCTX</name>
<proteinExistence type="predicted"/>
<gene>
    <name evidence="2" type="ORF">ERS007657_04551</name>
</gene>